<evidence type="ECO:0000256" key="5">
    <source>
        <dbReference type="ARBA" id="ARBA00023163"/>
    </source>
</evidence>
<evidence type="ECO:0000256" key="4">
    <source>
        <dbReference type="ARBA" id="ARBA00023125"/>
    </source>
</evidence>
<dbReference type="Gene3D" id="3.40.640.10">
    <property type="entry name" value="Type I PLP-dependent aspartate aminotransferase-like (Major domain)"/>
    <property type="match status" value="1"/>
</dbReference>
<evidence type="ECO:0000313" key="8">
    <source>
        <dbReference type="EMBL" id="SJM62683.1"/>
    </source>
</evidence>
<dbReference type="SUPFAM" id="SSF53383">
    <property type="entry name" value="PLP-dependent transferases"/>
    <property type="match status" value="1"/>
</dbReference>
<dbReference type="RefSeq" id="WP_159456944.1">
    <property type="nucleotide sequence ID" value="NZ_FUHU01000036.1"/>
</dbReference>
<dbReference type="InterPro" id="IPR051446">
    <property type="entry name" value="HTH_trans_reg/aminotransferase"/>
</dbReference>
<dbReference type="InterPro" id="IPR015421">
    <property type="entry name" value="PyrdxlP-dep_Trfase_major"/>
</dbReference>
<dbReference type="Gene3D" id="1.10.10.10">
    <property type="entry name" value="Winged helix-like DNA-binding domain superfamily/Winged helix DNA-binding domain"/>
    <property type="match status" value="1"/>
</dbReference>
<dbReference type="GO" id="GO:0003677">
    <property type="term" value="F:DNA binding"/>
    <property type="evidence" value="ECO:0007669"/>
    <property type="project" value="UniProtKB-KW"/>
</dbReference>
<dbReference type="Pfam" id="PF00392">
    <property type="entry name" value="GntR"/>
    <property type="match status" value="1"/>
</dbReference>
<accession>A0A1R4G3K6</accession>
<evidence type="ECO:0000256" key="3">
    <source>
        <dbReference type="ARBA" id="ARBA00023015"/>
    </source>
</evidence>
<organism evidence="8 9">
    <name type="scientific">Agrococcus casei LMG 22410</name>
    <dbReference type="NCBI Taxonomy" id="1255656"/>
    <lineage>
        <taxon>Bacteria</taxon>
        <taxon>Bacillati</taxon>
        <taxon>Actinomycetota</taxon>
        <taxon>Actinomycetes</taxon>
        <taxon>Micrococcales</taxon>
        <taxon>Microbacteriaceae</taxon>
        <taxon>Agrococcus</taxon>
    </lineage>
</organism>
<dbReference type="InterPro" id="IPR036390">
    <property type="entry name" value="WH_DNA-bd_sf"/>
</dbReference>
<dbReference type="OrthoDB" id="594134at2"/>
<dbReference type="GeneID" id="303173252"/>
<keyword evidence="5" id="KW-0804">Transcription</keyword>
<dbReference type="InterPro" id="IPR000524">
    <property type="entry name" value="Tscrpt_reg_HTH_GntR"/>
</dbReference>
<evidence type="ECO:0000256" key="6">
    <source>
        <dbReference type="SAM" id="MobiDB-lite"/>
    </source>
</evidence>
<dbReference type="InterPro" id="IPR004839">
    <property type="entry name" value="Aminotransferase_I/II_large"/>
</dbReference>
<name>A0A1R4G3K6_9MICO</name>
<dbReference type="SUPFAM" id="SSF46785">
    <property type="entry name" value="Winged helix' DNA-binding domain"/>
    <property type="match status" value="1"/>
</dbReference>
<dbReference type="InterPro" id="IPR036388">
    <property type="entry name" value="WH-like_DNA-bd_sf"/>
</dbReference>
<dbReference type="InterPro" id="IPR015424">
    <property type="entry name" value="PyrdxlP-dep_Trfase"/>
</dbReference>
<protein>
    <submittedName>
        <fullName evidence="8">Predicted transcriptional regulator of pyridoxine metabolism</fullName>
    </submittedName>
</protein>
<dbReference type="CDD" id="cd00609">
    <property type="entry name" value="AAT_like"/>
    <property type="match status" value="1"/>
</dbReference>
<keyword evidence="9" id="KW-1185">Reference proteome</keyword>
<dbReference type="GO" id="GO:0003700">
    <property type="term" value="F:DNA-binding transcription factor activity"/>
    <property type="evidence" value="ECO:0007669"/>
    <property type="project" value="InterPro"/>
</dbReference>
<evidence type="ECO:0000256" key="2">
    <source>
        <dbReference type="ARBA" id="ARBA00022898"/>
    </source>
</evidence>
<evidence type="ECO:0000259" key="7">
    <source>
        <dbReference type="PROSITE" id="PS50949"/>
    </source>
</evidence>
<dbReference type="SMART" id="SM00345">
    <property type="entry name" value="HTH_GNTR"/>
    <property type="match status" value="1"/>
</dbReference>
<gene>
    <name evidence="8" type="ORF">CZ674_08500</name>
</gene>
<dbReference type="Pfam" id="PF00155">
    <property type="entry name" value="Aminotran_1_2"/>
    <property type="match status" value="1"/>
</dbReference>
<dbReference type="EMBL" id="FUHU01000036">
    <property type="protein sequence ID" value="SJM62683.1"/>
    <property type="molecule type" value="Genomic_DNA"/>
</dbReference>
<comment type="similarity">
    <text evidence="1">In the C-terminal section; belongs to the class-I pyridoxal-phosphate-dependent aminotransferase family.</text>
</comment>
<dbReference type="PANTHER" id="PTHR46577:SF1">
    <property type="entry name" value="HTH-TYPE TRANSCRIPTIONAL REGULATORY PROTEIN GABR"/>
    <property type="match status" value="1"/>
</dbReference>
<dbReference type="CDD" id="cd07377">
    <property type="entry name" value="WHTH_GntR"/>
    <property type="match status" value="1"/>
</dbReference>
<dbReference type="PROSITE" id="PS50949">
    <property type="entry name" value="HTH_GNTR"/>
    <property type="match status" value="1"/>
</dbReference>
<dbReference type="AlphaFoldDB" id="A0A1R4G3K6"/>
<dbReference type="PANTHER" id="PTHR46577">
    <property type="entry name" value="HTH-TYPE TRANSCRIPTIONAL REGULATORY PROTEIN GABR"/>
    <property type="match status" value="1"/>
</dbReference>
<proteinExistence type="inferred from homology"/>
<keyword evidence="3" id="KW-0805">Transcription regulation</keyword>
<dbReference type="PRINTS" id="PR00035">
    <property type="entry name" value="HTHGNTR"/>
</dbReference>
<sequence>MIPIVLDRASAAPLAAQLAASVREFVTTGGLAAGQAMPSTRALAAQLGISRGTVVAAYDQLASEGYLVSTPGGTTRIHPDARPHKPLSAGPRIRRSAPPEPRWAAAIDLTPDRRPSAAIDDPAWREAWRRASAEPTPKGDRQGLVELRTAIAEHLQLLRAMRVDPRDVIVTSGARDGLSLVLAALGDTAMPVAVESPGYPGLRRVLHRRGVELRDAPVDADGVIAERIPADARAVLVTPNHLFPAGTHMPAARRIELLRHASEHGQIVIEDDFDSDYRHIGAPMPTLRDLDADAVLHLGTFSQVLTASAGIGYVIAPPRHRALLADARADLGAGPPLVAQRAVASFLESGGLRRHITRRRRELLRRRRTLLDGLADWQVEMVSGAHALVVLGATAEAERAEAGCAARGVAVGRLSQYWAGSQWADSKGAAVADGTEAAHGIVLNCADADVPTLQRAVEAVDQALRSR</sequence>
<feature type="region of interest" description="Disordered" evidence="6">
    <location>
        <begin position="72"/>
        <end position="98"/>
    </location>
</feature>
<dbReference type="Proteomes" id="UP000195787">
    <property type="component" value="Unassembled WGS sequence"/>
</dbReference>
<reference evidence="8 9" key="1">
    <citation type="submission" date="2017-02" db="EMBL/GenBank/DDBJ databases">
        <authorList>
            <person name="Peterson S.W."/>
        </authorList>
    </citation>
    <scope>NUCLEOTIDE SEQUENCE [LARGE SCALE GENOMIC DNA]</scope>
    <source>
        <strain evidence="8 9">LMG 22410</strain>
    </source>
</reference>
<keyword evidence="4" id="KW-0238">DNA-binding</keyword>
<feature type="domain" description="HTH gntR-type" evidence="7">
    <location>
        <begin position="12"/>
        <end position="80"/>
    </location>
</feature>
<dbReference type="GO" id="GO:0030170">
    <property type="term" value="F:pyridoxal phosphate binding"/>
    <property type="evidence" value="ECO:0007669"/>
    <property type="project" value="InterPro"/>
</dbReference>
<evidence type="ECO:0000256" key="1">
    <source>
        <dbReference type="ARBA" id="ARBA00005384"/>
    </source>
</evidence>
<evidence type="ECO:0000313" key="9">
    <source>
        <dbReference type="Proteomes" id="UP000195787"/>
    </source>
</evidence>
<keyword evidence="2" id="KW-0663">Pyridoxal phosphate</keyword>